<evidence type="ECO:0000259" key="2">
    <source>
        <dbReference type="Pfam" id="PF25116"/>
    </source>
</evidence>
<dbReference type="AlphaFoldDB" id="A0A3D8Q5D9"/>
<dbReference type="STRING" id="1849047.A0A3D8Q5D9"/>
<evidence type="ECO:0000259" key="3">
    <source>
        <dbReference type="Pfam" id="PF25117"/>
    </source>
</evidence>
<reference evidence="4 5" key="1">
    <citation type="journal article" date="2018" name="IMA Fungus">
        <title>IMA Genome-F 9: Draft genome sequence of Annulohypoxylon stygium, Aspergillus mulundensis, Berkeleyomyces basicola (syn. Thielaviopsis basicola), Ceratocystis smalleyi, two Cercospora beticola strains, Coleophoma cylindrospora, Fusarium fracticaudum, Phialophora cf. hyalina, and Morchella septimelata.</title>
        <authorList>
            <person name="Wingfield B.D."/>
            <person name="Bills G.F."/>
            <person name="Dong Y."/>
            <person name="Huang W."/>
            <person name="Nel W.J."/>
            <person name="Swalarsk-Parry B.S."/>
            <person name="Vaghefi N."/>
            <person name="Wilken P.M."/>
            <person name="An Z."/>
            <person name="de Beer Z.W."/>
            <person name="De Vos L."/>
            <person name="Chen L."/>
            <person name="Duong T.A."/>
            <person name="Gao Y."/>
            <person name="Hammerbacher A."/>
            <person name="Kikkert J.R."/>
            <person name="Li Y."/>
            <person name="Li H."/>
            <person name="Li K."/>
            <person name="Li Q."/>
            <person name="Liu X."/>
            <person name="Ma X."/>
            <person name="Naidoo K."/>
            <person name="Pethybridge S.J."/>
            <person name="Sun J."/>
            <person name="Steenkamp E.T."/>
            <person name="van der Nest M.A."/>
            <person name="van Wyk S."/>
            <person name="Wingfield M.J."/>
            <person name="Xiong C."/>
            <person name="Yue Q."/>
            <person name="Zhang X."/>
        </authorList>
    </citation>
    <scope>NUCLEOTIDE SEQUENCE [LARGE SCALE GENOMIC DNA]</scope>
    <source>
        <strain evidence="4 5">BP6252</strain>
    </source>
</reference>
<name>A0A3D8Q5D9_9HELO</name>
<accession>A0A3D8Q5D9</accession>
<dbReference type="Pfam" id="PF25117">
    <property type="entry name" value="Agd3_C"/>
    <property type="match status" value="1"/>
</dbReference>
<dbReference type="PANTHER" id="PTHR31002:SF34">
    <property type="entry name" value="CELL WALL PROTEIN CWP1-RELATED"/>
    <property type="match status" value="1"/>
</dbReference>
<dbReference type="OrthoDB" id="2113314at2759"/>
<dbReference type="InterPro" id="IPR056827">
    <property type="entry name" value="CBM87_Agd3"/>
</dbReference>
<dbReference type="Proteomes" id="UP000256645">
    <property type="component" value="Unassembled WGS sequence"/>
</dbReference>
<evidence type="ECO:0000313" key="5">
    <source>
        <dbReference type="Proteomes" id="UP000256645"/>
    </source>
</evidence>
<proteinExistence type="predicted"/>
<feature type="domain" description="Agd3 C-terminal" evidence="3">
    <location>
        <begin position="752"/>
        <end position="813"/>
    </location>
</feature>
<comment type="caution">
    <text evidence="4">The sequence shown here is derived from an EMBL/GenBank/DDBJ whole genome shotgun (WGS) entry which is preliminary data.</text>
</comment>
<dbReference type="Pfam" id="PF25116">
    <property type="entry name" value="CBM87_Agd3"/>
    <property type="match status" value="1"/>
</dbReference>
<keyword evidence="5" id="KW-1185">Reference proteome</keyword>
<dbReference type="Pfam" id="PF25115">
    <property type="entry name" value="Agd3_CE"/>
    <property type="match status" value="1"/>
</dbReference>
<evidence type="ECO:0000259" key="1">
    <source>
        <dbReference type="Pfam" id="PF25115"/>
    </source>
</evidence>
<organism evidence="4 5">
    <name type="scientific">Coleophoma cylindrospora</name>
    <dbReference type="NCBI Taxonomy" id="1849047"/>
    <lineage>
        <taxon>Eukaryota</taxon>
        <taxon>Fungi</taxon>
        <taxon>Dikarya</taxon>
        <taxon>Ascomycota</taxon>
        <taxon>Pezizomycotina</taxon>
        <taxon>Leotiomycetes</taxon>
        <taxon>Helotiales</taxon>
        <taxon>Dermateaceae</taxon>
        <taxon>Coleophoma</taxon>
    </lineage>
</organism>
<dbReference type="InterPro" id="IPR056826">
    <property type="entry name" value="Agd3_CE"/>
</dbReference>
<dbReference type="PANTHER" id="PTHR31002">
    <property type="entry name" value="SERIPAUPERIN"/>
    <property type="match status" value="1"/>
</dbReference>
<protein>
    <recommendedName>
        <fullName evidence="6">Extracellular serine-rich protein</fullName>
    </recommendedName>
</protein>
<dbReference type="EMBL" id="PDLM01000025">
    <property type="protein sequence ID" value="RDW57022.1"/>
    <property type="molecule type" value="Genomic_DNA"/>
</dbReference>
<evidence type="ECO:0000313" key="4">
    <source>
        <dbReference type="EMBL" id="RDW57022.1"/>
    </source>
</evidence>
<feature type="domain" description="Agd3 CBM87" evidence="2">
    <location>
        <begin position="149"/>
        <end position="367"/>
    </location>
</feature>
<dbReference type="InterPro" id="IPR056825">
    <property type="entry name" value="Agd3_C"/>
</dbReference>
<dbReference type="InterPro" id="IPR050788">
    <property type="entry name" value="Yeast_SRP1/TIP1_CWP"/>
</dbReference>
<gene>
    <name evidence="4" type="ORF">BP6252_13894</name>
</gene>
<evidence type="ECO:0008006" key="6">
    <source>
        <dbReference type="Google" id="ProtNLM"/>
    </source>
</evidence>
<sequence length="815" mass="87052">MVNAINIINGILGFLGGGLSPTTTTSSSKATSTSSVAKTTSTSTTAKTTANVLTSAAAKIATTSAIASKAGSIASSVTSISVNLTASNLAVATESVGHANINVGASVAPSAISTKAVTINGTTVNTNTTVATNVTIAANVTTNILATSVNSTVLIITRDAGSAYHGYSGLNGYRIPYQILLVPQSGATLPVLNSTSLLGNFGAIVVLSEVSYDYGTAGFNSALTSDQWAALYAYQLAFGVRMVRLDVYPSSVSGTQAVISTDTQGPGCCAASYDQTVYISNSSAFPTAGLLSGTLSTNGLYHYPAMITDATIATEFAQFGPTTGYSTATTAGVINNIAGRQQMVFFMPFATEWSQTSSFLQHAWIHWVTRGLYSGFRRVYLGTQIDDMFLASGMYWPAGNTFRLRTTDLDGIKSWMGTLNTRLNPGSRYIMEVGHNGNGNIIQANTVNSSLCSGGPIQYSAQIATPLEFQKPLGSGSSIWNPPAATYPYTTACTQLDTMLTWWTTPANRDVFAHVSHTFSHESENNATFSDINYEISWNQAWLKQTGLDQAKYFSPHGLIPPAITGLHNGDALRAWAANGLTSCVGDNTRPVLMNTQNEHWPYISNIDDNGYDGMQYTPRFATRIYYNCDSANCTVNEWIATSAGVGDIYTLLDLERTGSTKYLLSLRHDPYMFHQANLRNGDVDPITINGQTNTLALISMWVETVVQELMRLVNWPIITLIHDDLSTSFANRMAADNCNPQMAYITDPIGQTITGVTVTTNGNTCTVPIPVTFPASVTDTKGFTTEKVGNDPLTIWVKMTGNPVSFTLSAPVPW</sequence>
<feature type="domain" description="Agd3 deacetylase" evidence="1">
    <location>
        <begin position="381"/>
        <end position="743"/>
    </location>
</feature>